<protein>
    <submittedName>
        <fullName evidence="1">Uncharacterized protein</fullName>
    </submittedName>
</protein>
<sequence>MGSGLSWRKEEDDALADSVLAFATAHRRVCAENRTGNLSSEDINSLTMAMRVSADLYMGVLADREQDVNEERTRKRRARVVHFELVDAWRKLRHLDQIIGAAAADAERAAAQRETSGSSKDATYDADAVYQPAPVGVKGAKLERAREIAV</sequence>
<gene>
    <name evidence="1" type="ORF">I4F81_012128</name>
</gene>
<organism evidence="1 2">
    <name type="scientific">Pyropia yezoensis</name>
    <name type="common">Susabi-nori</name>
    <name type="synonym">Porphyra yezoensis</name>
    <dbReference type="NCBI Taxonomy" id="2788"/>
    <lineage>
        <taxon>Eukaryota</taxon>
        <taxon>Rhodophyta</taxon>
        <taxon>Bangiophyceae</taxon>
        <taxon>Bangiales</taxon>
        <taxon>Bangiaceae</taxon>
        <taxon>Pyropia</taxon>
    </lineage>
</organism>
<evidence type="ECO:0000313" key="2">
    <source>
        <dbReference type="Proteomes" id="UP000798662"/>
    </source>
</evidence>
<dbReference type="EMBL" id="CM020620">
    <property type="protein sequence ID" value="KAK1869658.1"/>
    <property type="molecule type" value="Genomic_DNA"/>
</dbReference>
<name>A0ACC3CIM0_PYRYE</name>
<dbReference type="Proteomes" id="UP000798662">
    <property type="component" value="Chromosome 3"/>
</dbReference>
<accession>A0ACC3CIM0</accession>
<evidence type="ECO:0000313" key="1">
    <source>
        <dbReference type="EMBL" id="KAK1869658.1"/>
    </source>
</evidence>
<proteinExistence type="predicted"/>
<reference evidence="1" key="1">
    <citation type="submission" date="2019-11" db="EMBL/GenBank/DDBJ databases">
        <title>Nori genome reveals adaptations in red seaweeds to the harsh intertidal environment.</title>
        <authorList>
            <person name="Wang D."/>
            <person name="Mao Y."/>
        </authorList>
    </citation>
    <scope>NUCLEOTIDE SEQUENCE</scope>
    <source>
        <tissue evidence="1">Gametophyte</tissue>
    </source>
</reference>
<keyword evidence="2" id="KW-1185">Reference proteome</keyword>
<comment type="caution">
    <text evidence="1">The sequence shown here is derived from an EMBL/GenBank/DDBJ whole genome shotgun (WGS) entry which is preliminary data.</text>
</comment>